<gene>
    <name evidence="1" type="ORF">D3876_02180</name>
</gene>
<protein>
    <submittedName>
        <fullName evidence="1">Uncharacterized protein</fullName>
    </submittedName>
</protein>
<proteinExistence type="predicted"/>
<organism evidence="1 2">
    <name type="scientific">Sphingomonas cavernae</name>
    <dbReference type="NCBI Taxonomy" id="2320861"/>
    <lineage>
        <taxon>Bacteria</taxon>
        <taxon>Pseudomonadati</taxon>
        <taxon>Pseudomonadota</taxon>
        <taxon>Alphaproteobacteria</taxon>
        <taxon>Sphingomonadales</taxon>
        <taxon>Sphingomonadaceae</taxon>
        <taxon>Sphingomonas</taxon>
    </lineage>
</organism>
<dbReference type="Proteomes" id="UP000286100">
    <property type="component" value="Unassembled WGS sequence"/>
</dbReference>
<accession>A0A418WPN7</accession>
<sequence length="320" mass="35866">MAIYLASRKRADEVADKKEADKRAHKDLVRLYADPLKDAVTSLKHRLHEIVEKKQSRYLRSDAPNIPFLEYKRISTLYRIAALLGWIRAIRRERSYLDPDQASASSEMQAIAELEGALADGTHVELQRLEELLGLWRVHSMDEAVKSVAANLVDGERAEYLAGKGVLGARDLTDADQVELAERCAAIVRQKASVDIPKALVKATAGEAAVIFGIKEAYIYRDWQAAIGDLMLLEDKTAARHFSVLGFGAFENMFLEAATQVDEASGRWFGRLQALVHDLDMAHEGMFDARREQIRKLYQCCAKLESALVERLSRGDQAKP</sequence>
<comment type="caution">
    <text evidence="1">The sequence shown here is derived from an EMBL/GenBank/DDBJ whole genome shotgun (WGS) entry which is preliminary data.</text>
</comment>
<name>A0A418WPN7_9SPHN</name>
<dbReference type="AlphaFoldDB" id="A0A418WPN7"/>
<evidence type="ECO:0000313" key="2">
    <source>
        <dbReference type="Proteomes" id="UP000286100"/>
    </source>
</evidence>
<evidence type="ECO:0000313" key="1">
    <source>
        <dbReference type="EMBL" id="RJF93190.1"/>
    </source>
</evidence>
<reference evidence="1 2" key="1">
    <citation type="submission" date="2018-09" db="EMBL/GenBank/DDBJ databases">
        <authorList>
            <person name="Zhu H."/>
        </authorList>
    </citation>
    <scope>NUCLEOTIDE SEQUENCE [LARGE SCALE GENOMIC DNA]</scope>
    <source>
        <strain evidence="1 2">K2R01-6</strain>
    </source>
</reference>
<dbReference type="EMBL" id="QYUM01000002">
    <property type="protein sequence ID" value="RJF93190.1"/>
    <property type="molecule type" value="Genomic_DNA"/>
</dbReference>
<keyword evidence="2" id="KW-1185">Reference proteome</keyword>